<protein>
    <submittedName>
        <fullName evidence="2">Uncharacterized protein</fullName>
    </submittedName>
</protein>
<accession>A0A6J4LMY9</accession>
<organism evidence="2">
    <name type="scientific">uncultured Cytophagales bacterium</name>
    <dbReference type="NCBI Taxonomy" id="158755"/>
    <lineage>
        <taxon>Bacteria</taxon>
        <taxon>Pseudomonadati</taxon>
        <taxon>Bacteroidota</taxon>
        <taxon>Sphingobacteriia</taxon>
        <taxon>Sphingobacteriales</taxon>
        <taxon>environmental samples</taxon>
    </lineage>
</organism>
<sequence>MATGNAGAFPSCTSRHRRPGADSSNITAFLNGNFTTRRRVPVRPGTLLFILNGQTHERHLLLKHK</sequence>
<dbReference type="AlphaFoldDB" id="A0A6J4LMY9"/>
<dbReference type="EMBL" id="CADCTQ010000647">
    <property type="protein sequence ID" value="CAA9337130.1"/>
    <property type="molecule type" value="Genomic_DNA"/>
</dbReference>
<proteinExistence type="predicted"/>
<evidence type="ECO:0000313" key="2">
    <source>
        <dbReference type="EMBL" id="CAA9337130.1"/>
    </source>
</evidence>
<evidence type="ECO:0000256" key="1">
    <source>
        <dbReference type="SAM" id="MobiDB-lite"/>
    </source>
</evidence>
<gene>
    <name evidence="2" type="ORF">AVDCRST_MAG56-7714</name>
</gene>
<reference evidence="2" key="1">
    <citation type="submission" date="2020-02" db="EMBL/GenBank/DDBJ databases">
        <authorList>
            <person name="Meier V. D."/>
        </authorList>
    </citation>
    <scope>NUCLEOTIDE SEQUENCE</scope>
    <source>
        <strain evidence="2">AVDCRST_MAG56</strain>
    </source>
</reference>
<feature type="region of interest" description="Disordered" evidence="1">
    <location>
        <begin position="1"/>
        <end position="26"/>
    </location>
</feature>
<name>A0A6J4LMY9_9SPHI</name>